<name>A0A2P6P6B0_ROSCH</name>
<organism evidence="1 2">
    <name type="scientific">Rosa chinensis</name>
    <name type="common">China rose</name>
    <dbReference type="NCBI Taxonomy" id="74649"/>
    <lineage>
        <taxon>Eukaryota</taxon>
        <taxon>Viridiplantae</taxon>
        <taxon>Streptophyta</taxon>
        <taxon>Embryophyta</taxon>
        <taxon>Tracheophyta</taxon>
        <taxon>Spermatophyta</taxon>
        <taxon>Magnoliopsida</taxon>
        <taxon>eudicotyledons</taxon>
        <taxon>Gunneridae</taxon>
        <taxon>Pentapetalae</taxon>
        <taxon>rosids</taxon>
        <taxon>fabids</taxon>
        <taxon>Rosales</taxon>
        <taxon>Rosaceae</taxon>
        <taxon>Rosoideae</taxon>
        <taxon>Rosoideae incertae sedis</taxon>
        <taxon>Rosa</taxon>
    </lineage>
</organism>
<dbReference type="Gramene" id="PRQ17473">
    <property type="protein sequence ID" value="PRQ17473"/>
    <property type="gene ID" value="RchiOBHm_Chr7g0195381"/>
</dbReference>
<evidence type="ECO:0000313" key="1">
    <source>
        <dbReference type="EMBL" id="PRQ17473.1"/>
    </source>
</evidence>
<dbReference type="AlphaFoldDB" id="A0A2P6P6B0"/>
<proteinExistence type="predicted"/>
<keyword evidence="2" id="KW-1185">Reference proteome</keyword>
<evidence type="ECO:0000313" key="2">
    <source>
        <dbReference type="Proteomes" id="UP000238479"/>
    </source>
</evidence>
<gene>
    <name evidence="1" type="ORF">RchiOBHm_Chr7g0195381</name>
</gene>
<reference evidence="1 2" key="1">
    <citation type="journal article" date="2018" name="Nat. Genet.">
        <title>The Rosa genome provides new insights in the design of modern roses.</title>
        <authorList>
            <person name="Bendahmane M."/>
        </authorList>
    </citation>
    <scope>NUCLEOTIDE SEQUENCE [LARGE SCALE GENOMIC DNA]</scope>
    <source>
        <strain evidence="2">cv. Old Blush</strain>
    </source>
</reference>
<dbReference type="EMBL" id="PDCK01000045">
    <property type="protein sequence ID" value="PRQ17473.1"/>
    <property type="molecule type" value="Genomic_DNA"/>
</dbReference>
<protein>
    <submittedName>
        <fullName evidence="1">Uncharacterized protein</fullName>
    </submittedName>
</protein>
<dbReference type="Proteomes" id="UP000238479">
    <property type="component" value="Chromosome 7"/>
</dbReference>
<comment type="caution">
    <text evidence="1">The sequence shown here is derived from an EMBL/GenBank/DDBJ whole genome shotgun (WGS) entry which is preliminary data.</text>
</comment>
<accession>A0A2P6P6B0</accession>
<sequence>MKEEYSWTKLHSLLFSSAQPLLFDGDRGRVLLKVELSNGGARLEWFTLKTGEMTKIDGCCTLPGSGVHVCEGNIRLLLDGHPDGKHGYLW</sequence>